<feature type="transmembrane region" description="Helical" evidence="4">
    <location>
        <begin position="12"/>
        <end position="31"/>
    </location>
</feature>
<keyword evidence="4" id="KW-0812">Transmembrane</keyword>
<dbReference type="EMBL" id="SIRE01000033">
    <property type="protein sequence ID" value="TBL70267.1"/>
    <property type="molecule type" value="Genomic_DNA"/>
</dbReference>
<evidence type="ECO:0000313" key="7">
    <source>
        <dbReference type="EMBL" id="TBL70267.1"/>
    </source>
</evidence>
<dbReference type="PROSITE" id="PS01124">
    <property type="entry name" value="HTH_ARAC_FAMILY_2"/>
    <property type="match status" value="1"/>
</dbReference>
<keyword evidence="2" id="KW-0238">DNA-binding</keyword>
<dbReference type="SUPFAM" id="SSF46689">
    <property type="entry name" value="Homeodomain-like"/>
    <property type="match status" value="1"/>
</dbReference>
<evidence type="ECO:0000259" key="5">
    <source>
        <dbReference type="PROSITE" id="PS01124"/>
    </source>
</evidence>
<organism evidence="7 8">
    <name type="scientific">Paenibacillus thalictri</name>
    <dbReference type="NCBI Taxonomy" id="2527873"/>
    <lineage>
        <taxon>Bacteria</taxon>
        <taxon>Bacillati</taxon>
        <taxon>Bacillota</taxon>
        <taxon>Bacilli</taxon>
        <taxon>Bacillales</taxon>
        <taxon>Paenibacillaceae</taxon>
        <taxon>Paenibacillus</taxon>
    </lineage>
</organism>
<dbReference type="Pfam" id="PF17853">
    <property type="entry name" value="GGDEF_2"/>
    <property type="match status" value="1"/>
</dbReference>
<name>A0A4Q9DES7_9BACL</name>
<proteinExistence type="predicted"/>
<sequence>MKKWFYRLLLSYLPIFLVIVFVVIFISFLAMKDFSQKEAETANRLFLSYVKQTIEHSLKDIDNTVIKSILTDKSITQFFYPTSDMNRYVVNSQAAEKIQSLIGTNPMIHSIYFVRLSDHAVMSRNALMPVEEFGDREFIIKLLQDKDVPQNWSVLRSYYEFFDQKSSSVVTLVRKVPLQSGSDGFVVVNVGIDLIEKSLDDIYKSNTDLIHVVDKDGKLLFGTDVRNTEVQHTPTEEKGLPGIKSDYTGWEFRSGIGSNIVYNVFSVFSYIWIVFMLIAVCSGAVWIVLITRRNYKPIERIMGHIQRYSLQKSVELIGEKANDEFNFISSALDKLIEQSNEVRKQHEETQHYRRKYVFYELLHDADFNSEEWGTQMRALGLPEYAEQWSLAVFEMDQYAAFNERYPSKDQHLLKFVLGSVIKEIADQHHLVVWTEWISGHHLVALYQWTSKNDIRAAELCENVRKWVEQNLDFTVTVGVGNAAFQINDIQQSYEEASEALKYKSSLGGNRVIELEQVWARSPGSETSKHVQIIRSLTQSFRLGEEDWLMKMNKLFDDLGSEIYTRDDIVSLMNYMMFHIFREISDFPLDIKEIWTKDALPRLNDLLSQFETSDDLRAGCLNIFSDALHRIDGQRDHRDNRQLIQDVKDYVEHHFNDPDLSLAHLGDVFQISSKYVSQLFKEAFGEKFSDYLTKIRVENAKTWLAETDMPVQDIALKAGYVHTFSFIRVFKKMVGMTPGDYRKEFRQQFNS</sequence>
<dbReference type="InterPro" id="IPR018060">
    <property type="entry name" value="HTH_AraC"/>
</dbReference>
<feature type="domain" description="HTH araC/xylS-type" evidence="5">
    <location>
        <begin position="644"/>
        <end position="743"/>
    </location>
</feature>
<protein>
    <submittedName>
        <fullName evidence="7">AraC family transcriptional regulator</fullName>
    </submittedName>
</protein>
<dbReference type="InterPro" id="IPR041522">
    <property type="entry name" value="CdaR_GGDEF"/>
</dbReference>
<keyword evidence="4" id="KW-1133">Transmembrane helix</keyword>
<dbReference type="PRINTS" id="PR00032">
    <property type="entry name" value="HTHARAC"/>
</dbReference>
<comment type="caution">
    <text evidence="7">The sequence shown here is derived from an EMBL/GenBank/DDBJ whole genome shotgun (WGS) entry which is preliminary data.</text>
</comment>
<dbReference type="PANTHER" id="PTHR43280">
    <property type="entry name" value="ARAC-FAMILY TRANSCRIPTIONAL REGULATOR"/>
    <property type="match status" value="1"/>
</dbReference>
<dbReference type="GO" id="GO:0003700">
    <property type="term" value="F:DNA-binding transcription factor activity"/>
    <property type="evidence" value="ECO:0007669"/>
    <property type="project" value="InterPro"/>
</dbReference>
<dbReference type="InterPro" id="IPR018062">
    <property type="entry name" value="HTH_AraC-typ_CS"/>
</dbReference>
<keyword evidence="3" id="KW-0804">Transcription</keyword>
<dbReference type="InterPro" id="IPR020449">
    <property type="entry name" value="Tscrpt_reg_AraC-type_HTH"/>
</dbReference>
<dbReference type="GO" id="GO:0043565">
    <property type="term" value="F:sequence-specific DNA binding"/>
    <property type="evidence" value="ECO:0007669"/>
    <property type="project" value="InterPro"/>
</dbReference>
<evidence type="ECO:0000259" key="6">
    <source>
        <dbReference type="PROSITE" id="PS50887"/>
    </source>
</evidence>
<evidence type="ECO:0000256" key="4">
    <source>
        <dbReference type="SAM" id="Phobius"/>
    </source>
</evidence>
<dbReference type="Gene3D" id="1.10.10.60">
    <property type="entry name" value="Homeodomain-like"/>
    <property type="match status" value="2"/>
</dbReference>
<keyword evidence="1" id="KW-0805">Transcription regulation</keyword>
<dbReference type="OrthoDB" id="1877256at2"/>
<dbReference type="PROSITE" id="PS50887">
    <property type="entry name" value="GGDEF"/>
    <property type="match status" value="1"/>
</dbReference>
<gene>
    <name evidence="7" type="ORF">EYB31_33665</name>
</gene>
<dbReference type="RefSeq" id="WP_131017988.1">
    <property type="nucleotide sequence ID" value="NZ_SIRE01000033.1"/>
</dbReference>
<dbReference type="PROSITE" id="PS00041">
    <property type="entry name" value="HTH_ARAC_FAMILY_1"/>
    <property type="match status" value="1"/>
</dbReference>
<dbReference type="AlphaFoldDB" id="A0A4Q9DES7"/>
<accession>A0A4Q9DES7</accession>
<keyword evidence="4" id="KW-0472">Membrane</keyword>
<evidence type="ECO:0000256" key="1">
    <source>
        <dbReference type="ARBA" id="ARBA00023015"/>
    </source>
</evidence>
<dbReference type="InterPro" id="IPR009057">
    <property type="entry name" value="Homeodomain-like_sf"/>
</dbReference>
<evidence type="ECO:0000256" key="3">
    <source>
        <dbReference type="ARBA" id="ARBA00023163"/>
    </source>
</evidence>
<reference evidence="7 8" key="1">
    <citation type="submission" date="2019-02" db="EMBL/GenBank/DDBJ databases">
        <title>Paenibacillus sp. nov., isolated from surface-sterilized tissue of Thalictrum simplex L.</title>
        <authorList>
            <person name="Tuo L."/>
        </authorList>
    </citation>
    <scope>NUCLEOTIDE SEQUENCE [LARGE SCALE GENOMIC DNA]</scope>
    <source>
        <strain evidence="7 8">N2SHLJ1</strain>
    </source>
</reference>
<evidence type="ECO:0000256" key="2">
    <source>
        <dbReference type="ARBA" id="ARBA00023125"/>
    </source>
</evidence>
<keyword evidence="8" id="KW-1185">Reference proteome</keyword>
<feature type="domain" description="GGDEF" evidence="6">
    <location>
        <begin position="386"/>
        <end position="516"/>
    </location>
</feature>
<feature type="transmembrane region" description="Helical" evidence="4">
    <location>
        <begin position="267"/>
        <end position="290"/>
    </location>
</feature>
<dbReference type="Proteomes" id="UP000293142">
    <property type="component" value="Unassembled WGS sequence"/>
</dbReference>
<dbReference type="SMART" id="SM00342">
    <property type="entry name" value="HTH_ARAC"/>
    <property type="match status" value="1"/>
</dbReference>
<evidence type="ECO:0000313" key="8">
    <source>
        <dbReference type="Proteomes" id="UP000293142"/>
    </source>
</evidence>
<dbReference type="InterPro" id="IPR000160">
    <property type="entry name" value="GGDEF_dom"/>
</dbReference>
<dbReference type="Pfam" id="PF12833">
    <property type="entry name" value="HTH_18"/>
    <property type="match status" value="1"/>
</dbReference>
<dbReference type="PANTHER" id="PTHR43280:SF28">
    <property type="entry name" value="HTH-TYPE TRANSCRIPTIONAL ACTIVATOR RHAS"/>
    <property type="match status" value="1"/>
</dbReference>